<protein>
    <submittedName>
        <fullName evidence="2">GNAT family N-acetyltransferase</fullName>
    </submittedName>
</protein>
<evidence type="ECO:0000313" key="2">
    <source>
        <dbReference type="EMBL" id="PYZ93387.1"/>
    </source>
</evidence>
<feature type="domain" description="N-acetyltransferase" evidence="1">
    <location>
        <begin position="9"/>
        <end position="162"/>
    </location>
</feature>
<dbReference type="PANTHER" id="PTHR43415:SF3">
    <property type="entry name" value="GNAT-FAMILY ACETYLTRANSFERASE"/>
    <property type="match status" value="1"/>
</dbReference>
<dbReference type="PROSITE" id="PS51186">
    <property type="entry name" value="GNAT"/>
    <property type="match status" value="1"/>
</dbReference>
<keyword evidence="2" id="KW-0808">Transferase</keyword>
<dbReference type="Pfam" id="PF00583">
    <property type="entry name" value="Acetyltransf_1"/>
    <property type="match status" value="1"/>
</dbReference>
<proteinExistence type="predicted"/>
<dbReference type="InterPro" id="IPR016181">
    <property type="entry name" value="Acyl_CoA_acyltransferase"/>
</dbReference>
<dbReference type="SUPFAM" id="SSF55729">
    <property type="entry name" value="Acyl-CoA N-acyltransferases (Nat)"/>
    <property type="match status" value="1"/>
</dbReference>
<dbReference type="AlphaFoldDB" id="A0A323TIJ5"/>
<sequence>MTTFQFHKLNGEGKELIDFYTLNKWEFHADPVPSKDEITKRYESGWFEDDKETFWIEEGGEKIGLIIISDISDTMPLLYDVRLANYFRSKGYGLISVKWAVDYVFSGLKDKVRLESYTRYDNYAMRKVFHKCHFEKEGYLRKSWENDDGTVDDAVVYSVIREDWEEGKKTPIKLNDVPF</sequence>
<keyword evidence="3" id="KW-1185">Reference proteome</keyword>
<organism evidence="2 3">
    <name type="scientific">Salipaludibacillus keqinensis</name>
    <dbReference type="NCBI Taxonomy" id="2045207"/>
    <lineage>
        <taxon>Bacteria</taxon>
        <taxon>Bacillati</taxon>
        <taxon>Bacillota</taxon>
        <taxon>Bacilli</taxon>
        <taxon>Bacillales</taxon>
        <taxon>Bacillaceae</taxon>
    </lineage>
</organism>
<evidence type="ECO:0000313" key="3">
    <source>
        <dbReference type="Proteomes" id="UP000248214"/>
    </source>
</evidence>
<reference evidence="2 3" key="1">
    <citation type="submission" date="2017-10" db="EMBL/GenBank/DDBJ databases">
        <title>Bacillus sp. nov., a halophilic bacterium isolated from a Keqin Lake.</title>
        <authorList>
            <person name="Wang H."/>
        </authorList>
    </citation>
    <scope>NUCLEOTIDE SEQUENCE [LARGE SCALE GENOMIC DNA]</scope>
    <source>
        <strain evidence="2 3">KQ-12</strain>
    </source>
</reference>
<dbReference type="OrthoDB" id="9799321at2"/>
<dbReference type="InterPro" id="IPR000182">
    <property type="entry name" value="GNAT_dom"/>
</dbReference>
<name>A0A323TIJ5_9BACI</name>
<comment type="caution">
    <text evidence="2">The sequence shown here is derived from an EMBL/GenBank/DDBJ whole genome shotgun (WGS) entry which is preliminary data.</text>
</comment>
<evidence type="ECO:0000259" key="1">
    <source>
        <dbReference type="PROSITE" id="PS51186"/>
    </source>
</evidence>
<dbReference type="RefSeq" id="WP_110609419.1">
    <property type="nucleotide sequence ID" value="NZ_PDOD01000002.1"/>
</dbReference>
<dbReference type="PANTHER" id="PTHR43415">
    <property type="entry name" value="SPERMIDINE N(1)-ACETYLTRANSFERASE"/>
    <property type="match status" value="1"/>
</dbReference>
<dbReference type="Proteomes" id="UP000248214">
    <property type="component" value="Unassembled WGS sequence"/>
</dbReference>
<accession>A0A323TIJ5</accession>
<dbReference type="Gene3D" id="3.40.630.30">
    <property type="match status" value="1"/>
</dbReference>
<gene>
    <name evidence="2" type="ORF">CR194_09395</name>
</gene>
<dbReference type="GO" id="GO:0016747">
    <property type="term" value="F:acyltransferase activity, transferring groups other than amino-acyl groups"/>
    <property type="evidence" value="ECO:0007669"/>
    <property type="project" value="InterPro"/>
</dbReference>
<dbReference type="EMBL" id="PDOD01000002">
    <property type="protein sequence ID" value="PYZ93387.1"/>
    <property type="molecule type" value="Genomic_DNA"/>
</dbReference>